<keyword evidence="2" id="KW-1185">Reference proteome</keyword>
<evidence type="ECO:0000313" key="2">
    <source>
        <dbReference type="Proteomes" id="UP000838821"/>
    </source>
</evidence>
<dbReference type="Proteomes" id="UP000838821">
    <property type="component" value="Unassembled WGS sequence"/>
</dbReference>
<protein>
    <recommendedName>
        <fullName evidence="3">DUF2313 domain-containing protein</fullName>
    </recommendedName>
</protein>
<reference evidence="1" key="1">
    <citation type="submission" date="2022-01" db="EMBL/GenBank/DDBJ databases">
        <authorList>
            <person name="Criscuolo A."/>
        </authorList>
    </citation>
    <scope>NUCLEOTIDE SEQUENCE</scope>
    <source>
        <strain evidence="1">CIP111891</strain>
    </source>
</reference>
<dbReference type="InterPro" id="IPR018755">
    <property type="entry name" value="Phage_Mu_Gp48"/>
</dbReference>
<gene>
    <name evidence="1" type="ORF">PAECIP111891_02194</name>
</gene>
<evidence type="ECO:0008006" key="3">
    <source>
        <dbReference type="Google" id="ProtNLM"/>
    </source>
</evidence>
<name>A0ABM9C4F1_9BACL</name>
<comment type="caution">
    <text evidence="1">The sequence shown here is derived from an EMBL/GenBank/DDBJ whole genome shotgun (WGS) entry which is preliminary data.</text>
</comment>
<proteinExistence type="predicted"/>
<organism evidence="1 2">
    <name type="scientific">Paenibacillus allorhizoplanae</name>
    <dbReference type="NCBI Taxonomy" id="2905648"/>
    <lineage>
        <taxon>Bacteria</taxon>
        <taxon>Bacillati</taxon>
        <taxon>Bacillota</taxon>
        <taxon>Bacilli</taxon>
        <taxon>Bacillales</taxon>
        <taxon>Paenibacillaceae</taxon>
        <taxon>Paenibacillus</taxon>
    </lineage>
</organism>
<dbReference type="RefSeq" id="WP_236287049.1">
    <property type="nucleotide sequence ID" value="NZ_CAKMMW010000005.1"/>
</dbReference>
<dbReference type="EMBL" id="CAKMMW010000005">
    <property type="protein sequence ID" value="CAH1202996.1"/>
    <property type="molecule type" value="Genomic_DNA"/>
</dbReference>
<sequence>MGDFALTSPVGQNLLDALPDLYEEIYETRVLFNTEGQEIDELTANIGDSFNQAFVDLATWGLANWEEFLGIPIDIAKPYDQRRSVIKAKMRGTGTVTVKLLQSVVSSFEHGTIEVTEQPAIYQITVKFIDTLGLPPNLDDIKSTIDETKPAHLAVVYSFRYLALSEVELMKLEQLEIHQMSDFAPFLDA</sequence>
<evidence type="ECO:0000313" key="1">
    <source>
        <dbReference type="EMBL" id="CAH1202996.1"/>
    </source>
</evidence>
<dbReference type="Pfam" id="PF10076">
    <property type="entry name" value="Phage_Mu_Gp48"/>
    <property type="match status" value="1"/>
</dbReference>
<accession>A0ABM9C4F1</accession>